<feature type="domain" description="Histidine kinase" evidence="8">
    <location>
        <begin position="215"/>
        <end position="433"/>
    </location>
</feature>
<organism evidence="10">
    <name type="scientific">hydrothermal vent metagenome</name>
    <dbReference type="NCBI Taxonomy" id="652676"/>
    <lineage>
        <taxon>unclassified sequences</taxon>
        <taxon>metagenomes</taxon>
        <taxon>ecological metagenomes</taxon>
    </lineage>
</organism>
<keyword evidence="3" id="KW-0597">Phosphoprotein</keyword>
<keyword evidence="6" id="KW-0902">Two-component regulatory system</keyword>
<dbReference type="InterPro" id="IPR036890">
    <property type="entry name" value="HATPase_C_sf"/>
</dbReference>
<keyword evidence="7" id="KW-0175">Coiled coil</keyword>
<dbReference type="Gene3D" id="1.10.287.130">
    <property type="match status" value="1"/>
</dbReference>
<dbReference type="SUPFAM" id="SSF47384">
    <property type="entry name" value="Homodimeric domain of signal transducing histidine kinase"/>
    <property type="match status" value="1"/>
</dbReference>
<evidence type="ECO:0000259" key="8">
    <source>
        <dbReference type="PROSITE" id="PS50109"/>
    </source>
</evidence>
<dbReference type="SUPFAM" id="SSF55785">
    <property type="entry name" value="PYP-like sensor domain (PAS domain)"/>
    <property type="match status" value="1"/>
</dbReference>
<evidence type="ECO:0000256" key="5">
    <source>
        <dbReference type="ARBA" id="ARBA00022777"/>
    </source>
</evidence>
<dbReference type="InterPro" id="IPR050736">
    <property type="entry name" value="Sensor_HK_Regulatory"/>
</dbReference>
<dbReference type="CDD" id="cd00075">
    <property type="entry name" value="HATPase"/>
    <property type="match status" value="1"/>
</dbReference>
<evidence type="ECO:0000256" key="6">
    <source>
        <dbReference type="ARBA" id="ARBA00023012"/>
    </source>
</evidence>
<reference evidence="10" key="1">
    <citation type="submission" date="2018-06" db="EMBL/GenBank/DDBJ databases">
        <authorList>
            <person name="Zhirakovskaya E."/>
        </authorList>
    </citation>
    <scope>NUCLEOTIDE SEQUENCE</scope>
</reference>
<dbReference type="GO" id="GO:0000155">
    <property type="term" value="F:phosphorelay sensor kinase activity"/>
    <property type="evidence" value="ECO:0007669"/>
    <property type="project" value="InterPro"/>
</dbReference>
<dbReference type="AlphaFoldDB" id="A0A3B1CG63"/>
<proteinExistence type="predicted"/>
<keyword evidence="4" id="KW-0808">Transferase</keyword>
<sequence>MYDFSLHELKIIKAEFEKFSGEDPNHEELLKTEKFFRRILKNNNAIKLLIDRETFQIVDSNELAQNFYGFNEEELQQKQIFEINALTKDEVIEEYERATEEDRDYFESRQKDANGNIKKVIVRSTPITLSGKNYFYLVIHELENEAEEPPQEEKPEVKDPTIYSLPNSAEKVEFDNDLDIIEKNARDLVILSNKLAESEEKLKEINASKDRFFSIISHDLKNSFFSIMSLSKKLTDPEFDGSNEQKTHIAQMLHENSKRLYSFLENLLTWARVQRGETIYEPGNKNLREITSEITDIFNLKADEKNISLENNIDESIEVFADENMVKTILRNLVSNAINFTKSGGNVKILSKLKDDEVVVSVKDDGVGISEENQKKLFRIDKKLIGRNTEGEKGTGLGLILCKEFIEKHGKEIWIESELGKGSRFNFTLPITKPSKD</sequence>
<dbReference type="PANTHER" id="PTHR43711">
    <property type="entry name" value="TWO-COMPONENT HISTIDINE KINASE"/>
    <property type="match status" value="1"/>
</dbReference>
<dbReference type="Gene3D" id="3.30.565.10">
    <property type="entry name" value="Histidine kinase-like ATPase, C-terminal domain"/>
    <property type="match status" value="1"/>
</dbReference>
<dbReference type="FunFam" id="3.30.565.10:FF:000006">
    <property type="entry name" value="Sensor histidine kinase WalK"/>
    <property type="match status" value="1"/>
</dbReference>
<dbReference type="Gene3D" id="3.30.450.20">
    <property type="entry name" value="PAS domain"/>
    <property type="match status" value="1"/>
</dbReference>
<evidence type="ECO:0000256" key="1">
    <source>
        <dbReference type="ARBA" id="ARBA00000085"/>
    </source>
</evidence>
<dbReference type="NCBIfam" id="TIGR00229">
    <property type="entry name" value="sensory_box"/>
    <property type="match status" value="1"/>
</dbReference>
<dbReference type="PROSITE" id="PS50109">
    <property type="entry name" value="HIS_KIN"/>
    <property type="match status" value="1"/>
</dbReference>
<accession>A0A3B1CG63</accession>
<dbReference type="Pfam" id="PF02518">
    <property type="entry name" value="HATPase_c"/>
    <property type="match status" value="1"/>
</dbReference>
<feature type="domain" description="PAS" evidence="9">
    <location>
        <begin position="32"/>
        <end position="102"/>
    </location>
</feature>
<evidence type="ECO:0000259" key="9">
    <source>
        <dbReference type="PROSITE" id="PS50112"/>
    </source>
</evidence>
<evidence type="ECO:0000256" key="4">
    <source>
        <dbReference type="ARBA" id="ARBA00022679"/>
    </source>
</evidence>
<keyword evidence="5 10" id="KW-0418">Kinase</keyword>
<feature type="coiled-coil region" evidence="7">
    <location>
        <begin position="181"/>
        <end position="208"/>
    </location>
</feature>
<gene>
    <name evidence="10" type="ORF">MNBD_IGNAVI01-332</name>
</gene>
<dbReference type="SMART" id="SM00387">
    <property type="entry name" value="HATPase_c"/>
    <property type="match status" value="1"/>
</dbReference>
<evidence type="ECO:0000256" key="3">
    <source>
        <dbReference type="ARBA" id="ARBA00022553"/>
    </source>
</evidence>
<dbReference type="SMART" id="SM00388">
    <property type="entry name" value="HisKA"/>
    <property type="match status" value="1"/>
</dbReference>
<dbReference type="EC" id="2.7.13.3" evidence="2"/>
<comment type="catalytic activity">
    <reaction evidence="1">
        <text>ATP + protein L-histidine = ADP + protein N-phospho-L-histidine.</text>
        <dbReference type="EC" id="2.7.13.3"/>
    </reaction>
</comment>
<dbReference type="EMBL" id="UOGD01000441">
    <property type="protein sequence ID" value="VAX29219.1"/>
    <property type="molecule type" value="Genomic_DNA"/>
</dbReference>
<dbReference type="CDD" id="cd00082">
    <property type="entry name" value="HisKA"/>
    <property type="match status" value="1"/>
</dbReference>
<dbReference type="PROSITE" id="PS50112">
    <property type="entry name" value="PAS"/>
    <property type="match status" value="1"/>
</dbReference>
<dbReference type="PRINTS" id="PR00344">
    <property type="entry name" value="BCTRLSENSOR"/>
</dbReference>
<dbReference type="PANTHER" id="PTHR43711:SF30">
    <property type="entry name" value="HISTIDINE KINASE"/>
    <property type="match status" value="1"/>
</dbReference>
<dbReference type="InterPro" id="IPR004358">
    <property type="entry name" value="Sig_transdc_His_kin-like_C"/>
</dbReference>
<dbReference type="InterPro" id="IPR036097">
    <property type="entry name" value="HisK_dim/P_sf"/>
</dbReference>
<evidence type="ECO:0000256" key="7">
    <source>
        <dbReference type="SAM" id="Coils"/>
    </source>
</evidence>
<evidence type="ECO:0000256" key="2">
    <source>
        <dbReference type="ARBA" id="ARBA00012438"/>
    </source>
</evidence>
<dbReference type="InterPro" id="IPR003661">
    <property type="entry name" value="HisK_dim/P_dom"/>
</dbReference>
<dbReference type="InterPro" id="IPR003594">
    <property type="entry name" value="HATPase_dom"/>
</dbReference>
<evidence type="ECO:0000313" key="10">
    <source>
        <dbReference type="EMBL" id="VAX29219.1"/>
    </source>
</evidence>
<dbReference type="SUPFAM" id="SSF55874">
    <property type="entry name" value="ATPase domain of HSP90 chaperone/DNA topoisomerase II/histidine kinase"/>
    <property type="match status" value="1"/>
</dbReference>
<dbReference type="InterPro" id="IPR000014">
    <property type="entry name" value="PAS"/>
</dbReference>
<protein>
    <recommendedName>
        <fullName evidence="2">histidine kinase</fullName>
        <ecNumber evidence="2">2.7.13.3</ecNumber>
    </recommendedName>
</protein>
<dbReference type="InterPro" id="IPR035965">
    <property type="entry name" value="PAS-like_dom_sf"/>
</dbReference>
<name>A0A3B1CG63_9ZZZZ</name>
<dbReference type="InterPro" id="IPR005467">
    <property type="entry name" value="His_kinase_dom"/>
</dbReference>